<keyword evidence="3" id="KW-1185">Reference proteome</keyword>
<dbReference type="EMBL" id="JBHSMC010000043">
    <property type="protein sequence ID" value="MFC5466902.1"/>
    <property type="molecule type" value="Genomic_DNA"/>
</dbReference>
<organism evidence="2 3">
    <name type="scientific">Lederbergia graminis</name>
    <dbReference type="NCBI Taxonomy" id="735518"/>
    <lineage>
        <taxon>Bacteria</taxon>
        <taxon>Bacillati</taxon>
        <taxon>Bacillota</taxon>
        <taxon>Bacilli</taxon>
        <taxon>Bacillales</taxon>
        <taxon>Bacillaceae</taxon>
        <taxon>Lederbergia</taxon>
    </lineage>
</organism>
<sequence>MFYKNRTESTEIKMFRSLDGRMQLSPKEKSYFINQVKGYDGEVLFDQQWLTQLPNCTILNDLLLEINNNTFQIDSMIVSDTTNYFFEVKNFEGDFIINDKKWFTVSGTEIQNPLIQLTRSETLLRKLLLELGITTPLVGYVILVNPEFHLYNAPHIPSLIFPNQQSRFLANLSKQLTSPSKKVEKIANQLKAMHITDTRFTKVPSYQFEQLKKGILCGGCGRLIRKSQSGKIVCTCGAIENSTPAILRSIDEYRLLFPERKITTNDIFEWTGGVVSRKVIWRILKQNFAITGHGKSAHYIIKE</sequence>
<dbReference type="Proteomes" id="UP001596147">
    <property type="component" value="Unassembled WGS sequence"/>
</dbReference>
<dbReference type="PROSITE" id="PS50965">
    <property type="entry name" value="NERD"/>
    <property type="match status" value="1"/>
</dbReference>
<protein>
    <submittedName>
        <fullName evidence="2">Nuclease-related domain-containing protein</fullName>
    </submittedName>
</protein>
<dbReference type="InterPro" id="IPR011528">
    <property type="entry name" value="NERD"/>
</dbReference>
<gene>
    <name evidence="2" type="ORF">ACFPM4_19435</name>
</gene>
<accession>A0ABW0LPI2</accession>
<proteinExistence type="predicted"/>
<evidence type="ECO:0000259" key="1">
    <source>
        <dbReference type="PROSITE" id="PS50965"/>
    </source>
</evidence>
<comment type="caution">
    <text evidence="2">The sequence shown here is derived from an EMBL/GenBank/DDBJ whole genome shotgun (WGS) entry which is preliminary data.</text>
</comment>
<feature type="domain" description="NERD" evidence="1">
    <location>
        <begin position="37"/>
        <end position="147"/>
    </location>
</feature>
<dbReference type="RefSeq" id="WP_382355548.1">
    <property type="nucleotide sequence ID" value="NZ_JBHSMC010000043.1"/>
</dbReference>
<dbReference type="Pfam" id="PF08378">
    <property type="entry name" value="NERD"/>
    <property type="match status" value="1"/>
</dbReference>
<reference evidence="3" key="1">
    <citation type="journal article" date="2019" name="Int. J. Syst. Evol. Microbiol.">
        <title>The Global Catalogue of Microorganisms (GCM) 10K type strain sequencing project: providing services to taxonomists for standard genome sequencing and annotation.</title>
        <authorList>
            <consortium name="The Broad Institute Genomics Platform"/>
            <consortium name="The Broad Institute Genome Sequencing Center for Infectious Disease"/>
            <person name="Wu L."/>
            <person name="Ma J."/>
        </authorList>
    </citation>
    <scope>NUCLEOTIDE SEQUENCE [LARGE SCALE GENOMIC DNA]</scope>
    <source>
        <strain evidence="3">CGMCC 1.12237</strain>
    </source>
</reference>
<name>A0ABW0LPI2_9BACI</name>
<evidence type="ECO:0000313" key="3">
    <source>
        <dbReference type="Proteomes" id="UP001596147"/>
    </source>
</evidence>
<evidence type="ECO:0000313" key="2">
    <source>
        <dbReference type="EMBL" id="MFC5466902.1"/>
    </source>
</evidence>